<feature type="domain" description="Peptidase S9 prolyl oligopeptidase catalytic" evidence="1">
    <location>
        <begin position="428"/>
        <end position="634"/>
    </location>
</feature>
<dbReference type="InterPro" id="IPR001375">
    <property type="entry name" value="Peptidase_S9_cat"/>
</dbReference>
<dbReference type="InterPro" id="IPR050585">
    <property type="entry name" value="Xaa-Pro_dipeptidyl-ppase/CocE"/>
</dbReference>
<dbReference type="EMBL" id="JADEYS010000010">
    <property type="protein sequence ID" value="MBE9397833.1"/>
    <property type="molecule type" value="Genomic_DNA"/>
</dbReference>
<dbReference type="GO" id="GO:0006508">
    <property type="term" value="P:proteolysis"/>
    <property type="evidence" value="ECO:0007669"/>
    <property type="project" value="InterPro"/>
</dbReference>
<evidence type="ECO:0000313" key="2">
    <source>
        <dbReference type="EMBL" id="MBE9397833.1"/>
    </source>
</evidence>
<dbReference type="GO" id="GO:0008236">
    <property type="term" value="F:serine-type peptidase activity"/>
    <property type="evidence" value="ECO:0007669"/>
    <property type="project" value="InterPro"/>
</dbReference>
<dbReference type="Pfam" id="PF00326">
    <property type="entry name" value="Peptidase_S9"/>
    <property type="match status" value="1"/>
</dbReference>
<organism evidence="2 3">
    <name type="scientific">Pontibacterium sinense</name>
    <dbReference type="NCBI Taxonomy" id="2781979"/>
    <lineage>
        <taxon>Bacteria</taxon>
        <taxon>Pseudomonadati</taxon>
        <taxon>Pseudomonadota</taxon>
        <taxon>Gammaproteobacteria</taxon>
        <taxon>Oceanospirillales</taxon>
        <taxon>Oceanospirillaceae</taxon>
        <taxon>Pontibacterium</taxon>
    </lineage>
</organism>
<dbReference type="Proteomes" id="UP000640333">
    <property type="component" value="Unassembled WGS sequence"/>
</dbReference>
<dbReference type="Gene3D" id="3.40.50.1820">
    <property type="entry name" value="alpha/beta hydrolase"/>
    <property type="match status" value="1"/>
</dbReference>
<dbReference type="RefSeq" id="WP_193953388.1">
    <property type="nucleotide sequence ID" value="NZ_JADEYS010000010.1"/>
</dbReference>
<dbReference type="SUPFAM" id="SSF53474">
    <property type="entry name" value="alpha/beta-Hydrolases"/>
    <property type="match status" value="1"/>
</dbReference>
<gene>
    <name evidence="2" type="ORF">IOQ59_11245</name>
</gene>
<name>A0A8J7JYP2_9GAMM</name>
<accession>A0A8J7JYP2</accession>
<dbReference type="SUPFAM" id="SSF82171">
    <property type="entry name" value="DPP6 N-terminal domain-like"/>
    <property type="match status" value="1"/>
</dbReference>
<sequence>MTLPTSSVQPGFWSSSFTAEQALAGMKEYGQLVAGPNHSLYWVEYQPENNGRTAICCWRDGAIRNLTPEDITIRSRVHEYGGQSWCLMEQQLAFINGDDQQLWLQSLDDLSLQKLTDTPSCRYGAPVWDQPRNRLIAVQEEHLPGDNPVDVVNRLVAVDLSNGDVSVLHEGFDFYDQVSLSDTPVSGQIAWISWHHPHQPWTETQLVYSPFDEQGALSDPQVLINDGYALTQPQFDQQGRLHVISDHNNWWQICRVIRQSSGTELHPLEAQSEAEYAAASWQLGQCSYLLLDDLCEGGWVALSHRDGMGYLQQYREGSLQSLATEYSSFRSLTQSGTFLFCVASSTTCNAALIAIDLMNADVEVITGGGKILSDADISAPQHLTFPVQSEDAHALFYPPANDAESTTDALPPLVVFLHGGPTSAAYPTFSPKVQYWTQRGFAVADLNYRGSTGYGRDYRMKLGKQWGIVDVEDAVALVTYLTAQNAVNPQQVFIRGGSAGGYTALAALAASDCFAAGASLYGVSDLQALCVSTHKFESRYLDWLIGDPTLDHQTYVARSPVTNAAQIQCPVIFFQGLLDRVVPPEQTELMAQALRVNGVTVDVHRYADEYHGFRDPEVQQEVLELELAFYQRWL</sequence>
<dbReference type="AlphaFoldDB" id="A0A8J7JYP2"/>
<protein>
    <submittedName>
        <fullName evidence="2">S9 family peptidase</fullName>
    </submittedName>
</protein>
<evidence type="ECO:0000313" key="3">
    <source>
        <dbReference type="Proteomes" id="UP000640333"/>
    </source>
</evidence>
<dbReference type="PANTHER" id="PTHR43056">
    <property type="entry name" value="PEPTIDASE S9 PROLYL OLIGOPEPTIDASE"/>
    <property type="match status" value="1"/>
</dbReference>
<dbReference type="PANTHER" id="PTHR43056:SF5">
    <property type="entry name" value="PEPTIDASE S9 PROLYL OLIGOPEPTIDASE CATALYTIC DOMAIN-CONTAINING PROTEIN"/>
    <property type="match status" value="1"/>
</dbReference>
<dbReference type="InterPro" id="IPR029058">
    <property type="entry name" value="AB_hydrolase_fold"/>
</dbReference>
<reference evidence="2" key="1">
    <citation type="submission" date="2020-10" db="EMBL/GenBank/DDBJ databases">
        <title>Bacterium isolated from coastal waters sediment.</title>
        <authorList>
            <person name="Chen R.-J."/>
            <person name="Lu D.-C."/>
            <person name="Zhu K.-L."/>
            <person name="Du Z.-J."/>
        </authorList>
    </citation>
    <scope>NUCLEOTIDE SEQUENCE</scope>
    <source>
        <strain evidence="2">N1Y112</strain>
    </source>
</reference>
<evidence type="ECO:0000259" key="1">
    <source>
        <dbReference type="Pfam" id="PF00326"/>
    </source>
</evidence>
<proteinExistence type="predicted"/>
<comment type="caution">
    <text evidence="2">The sequence shown here is derived from an EMBL/GenBank/DDBJ whole genome shotgun (WGS) entry which is preliminary data.</text>
</comment>
<keyword evidence="3" id="KW-1185">Reference proteome</keyword>